<protein>
    <submittedName>
        <fullName evidence="2">ATP-binding protein</fullName>
    </submittedName>
</protein>
<dbReference type="RefSeq" id="WP_050003829.1">
    <property type="nucleotide sequence ID" value="NZ_CP008887.1"/>
</dbReference>
<evidence type="ECO:0000259" key="1">
    <source>
        <dbReference type="SMART" id="SM00849"/>
    </source>
</evidence>
<dbReference type="GeneID" id="25154018"/>
<dbReference type="PANTHER" id="PTHR42663:SF12">
    <property type="entry name" value="ATP-BINDING PROTEIN PHNP"/>
    <property type="match status" value="1"/>
</dbReference>
<dbReference type="HOGENOM" id="CLU_044538_3_0_2"/>
<feature type="domain" description="Metallo-beta-lactamase" evidence="1">
    <location>
        <begin position="37"/>
        <end position="215"/>
    </location>
</feature>
<dbReference type="InterPro" id="IPR036866">
    <property type="entry name" value="RibonucZ/Hydroxyglut_hydro"/>
</dbReference>
<organism evidence="2 3">
    <name type="scientific">Thermococcus eurythermalis</name>
    <dbReference type="NCBI Taxonomy" id="1505907"/>
    <lineage>
        <taxon>Archaea</taxon>
        <taxon>Methanobacteriati</taxon>
        <taxon>Methanobacteriota</taxon>
        <taxon>Thermococci</taxon>
        <taxon>Thermococcales</taxon>
        <taxon>Thermococcaceae</taxon>
        <taxon>Thermococcus</taxon>
    </lineage>
</organism>
<gene>
    <name evidence="2" type="ORF">TEU_11325</name>
</gene>
<keyword evidence="2" id="KW-0067">ATP-binding</keyword>
<evidence type="ECO:0000313" key="2">
    <source>
        <dbReference type="EMBL" id="AIU70874.1"/>
    </source>
</evidence>
<reference evidence="2 3" key="1">
    <citation type="journal article" date="2015" name="Int. J. Syst. Evol. Microbiol.">
        <title>Thermococcus eurythermalis sp. nov., a conditional piezophilic hyperthermophilic archaeon with a wide temperature range isolated from an oil-immersed chimney in the Guaymas Basin.</title>
        <authorList>
            <person name="Zhao W."/>
            <person name="Zeng X."/>
            <person name="Xiao X."/>
        </authorList>
    </citation>
    <scope>NUCLEOTIDE SEQUENCE [LARGE SCALE GENOMIC DNA]</scope>
    <source>
        <strain evidence="2 3">A501</strain>
    </source>
</reference>
<dbReference type="AlphaFoldDB" id="A0A097QWK8"/>
<sequence length="249" mass="28101">MIVYFIGTGGSEGIPAHLCTCQTCNEARKFGFARRLPSTVAVITENKKAVLFDVGTDIRDALQVPLEAIFLTHWHHDHIYGLYKLRWMALETPLYAPEGQADALILNEPKNLRPKTIKPGDTVEIDTLKITALHLNHQVETLGYLIEEDGKSVALLYDTKGLPEETWKLLEEKAPLRLAIVDATYPPGVNDPYHNNVDEAAEIGLKLAERTVLSHISHKNLPFLQLTEYVRKKWKNKVLVAYDGMVFYV</sequence>
<keyword evidence="2" id="KW-0547">Nucleotide-binding</keyword>
<dbReference type="KEGG" id="teu:TEU_11325"/>
<dbReference type="SMART" id="SM00849">
    <property type="entry name" value="Lactamase_B"/>
    <property type="match status" value="1"/>
</dbReference>
<dbReference type="Proteomes" id="UP000029980">
    <property type="component" value="Chromosome"/>
</dbReference>
<proteinExistence type="predicted"/>
<dbReference type="OrthoDB" id="53037at2157"/>
<dbReference type="SUPFAM" id="SSF56281">
    <property type="entry name" value="Metallo-hydrolase/oxidoreductase"/>
    <property type="match status" value="1"/>
</dbReference>
<name>A0A097QWK8_9EURY</name>
<dbReference type="InterPro" id="IPR001279">
    <property type="entry name" value="Metallo-B-lactamas"/>
</dbReference>
<dbReference type="PANTHER" id="PTHR42663">
    <property type="entry name" value="HYDROLASE C777.06C-RELATED-RELATED"/>
    <property type="match status" value="1"/>
</dbReference>
<dbReference type="EMBL" id="CP008887">
    <property type="protein sequence ID" value="AIU70874.1"/>
    <property type="molecule type" value="Genomic_DNA"/>
</dbReference>
<dbReference type="Pfam" id="PF12706">
    <property type="entry name" value="Lactamase_B_2"/>
    <property type="match status" value="1"/>
</dbReference>
<accession>A0A097QWK8</accession>
<dbReference type="GO" id="GO:0005524">
    <property type="term" value="F:ATP binding"/>
    <property type="evidence" value="ECO:0007669"/>
    <property type="project" value="UniProtKB-KW"/>
</dbReference>
<dbReference type="Gene3D" id="3.60.15.10">
    <property type="entry name" value="Ribonuclease Z/Hydroxyacylglutathione hydrolase-like"/>
    <property type="match status" value="1"/>
</dbReference>
<evidence type="ECO:0000313" key="3">
    <source>
        <dbReference type="Proteomes" id="UP000029980"/>
    </source>
</evidence>
<keyword evidence="3" id="KW-1185">Reference proteome</keyword>